<evidence type="ECO:0000313" key="2">
    <source>
        <dbReference type="Proteomes" id="UP000604475"/>
    </source>
</evidence>
<sequence length="449" mass="49025">MMGEVADQLVARSALARPFDYDIDEIRPLWLAAARERFAERREQVPALAARADDVGIDGIESFADLVPLLFSHDSYKAYPRDFLDAGRWDLLGRWLRSLSTRPVPAIDAAGVTTQDDWIRQLGAADFPVYASSGTSGRSSFLPASPADREFTFDCLLRTLTWQHGVSPAEKLPVVVLAPSAGGSRALEYYRRVAERYGDPARTFFLTDEPVRLHDLNQLAALSRAVAAGTATPEQIAAFRRDQQDRAARIDREWDRLAEQVEGLAGERIILQGFWPQQYGLVERLRARGHARLPLAPDTVLGVGGGTKGVDLPADFADQVFTFYGLDPSREAGGYGMSELSAALPEVAGRYRLQPWIIPLVLDETGTALATPADGRLEGRFAFLDLALDGRWGGLISGDRVLVDLESSGFAVIPGTVARYSDLRGGSDDRLTCAGTVDAFVRGLSEQTS</sequence>
<dbReference type="Proteomes" id="UP000604475">
    <property type="component" value="Unassembled WGS sequence"/>
</dbReference>
<proteinExistence type="predicted"/>
<comment type="caution">
    <text evidence="1">The sequence shown here is derived from an EMBL/GenBank/DDBJ whole genome shotgun (WGS) entry which is preliminary data.</text>
</comment>
<gene>
    <name evidence="1" type="ORF">I7412_09450</name>
</gene>
<reference evidence="1" key="1">
    <citation type="submission" date="2020-12" db="EMBL/GenBank/DDBJ databases">
        <title>Genomic characterization of non-nitrogen-fixing Frankia strains.</title>
        <authorList>
            <person name="Carlos-Shanley C."/>
            <person name="Guerra T."/>
            <person name="Hahn D."/>
        </authorList>
    </citation>
    <scope>NUCLEOTIDE SEQUENCE</scope>
    <source>
        <strain evidence="1">CN6</strain>
    </source>
</reference>
<evidence type="ECO:0000313" key="1">
    <source>
        <dbReference type="EMBL" id="MBL7627390.1"/>
    </source>
</evidence>
<organism evidence="1 2">
    <name type="scientific">Frankia nepalensis</name>
    <dbReference type="NCBI Taxonomy" id="1836974"/>
    <lineage>
        <taxon>Bacteria</taxon>
        <taxon>Bacillati</taxon>
        <taxon>Actinomycetota</taxon>
        <taxon>Actinomycetes</taxon>
        <taxon>Frankiales</taxon>
        <taxon>Frankiaceae</taxon>
        <taxon>Frankia</taxon>
    </lineage>
</organism>
<accession>A0A937UPL9</accession>
<keyword evidence="2" id="KW-1185">Reference proteome</keyword>
<dbReference type="RefSeq" id="WP_203002312.1">
    <property type="nucleotide sequence ID" value="NZ_JADWYU010000099.1"/>
</dbReference>
<name>A0A937UPL9_9ACTN</name>
<dbReference type="AlphaFoldDB" id="A0A937UPL9"/>
<protein>
    <submittedName>
        <fullName evidence="1">Uncharacterized protein</fullName>
    </submittedName>
</protein>
<dbReference type="EMBL" id="JAEACQ010000160">
    <property type="protein sequence ID" value="MBL7627390.1"/>
    <property type="molecule type" value="Genomic_DNA"/>
</dbReference>